<dbReference type="PANTHER" id="PTHR10666">
    <property type="entry name" value="UBIQUITIN"/>
    <property type="match status" value="1"/>
</dbReference>
<protein>
    <recommendedName>
        <fullName evidence="2">Ubiquitin-like domain-containing protein</fullName>
    </recommendedName>
</protein>
<feature type="region of interest" description="Disordered" evidence="1">
    <location>
        <begin position="427"/>
        <end position="457"/>
    </location>
</feature>
<feature type="domain" description="Ubiquitin-like" evidence="2">
    <location>
        <begin position="1"/>
        <end position="77"/>
    </location>
</feature>
<dbReference type="SMART" id="SM00213">
    <property type="entry name" value="UBQ"/>
    <property type="match status" value="1"/>
</dbReference>
<dbReference type="InterPro" id="IPR019956">
    <property type="entry name" value="Ubiquitin_dom"/>
</dbReference>
<dbReference type="InterPro" id="IPR029071">
    <property type="entry name" value="Ubiquitin-like_domsf"/>
</dbReference>
<dbReference type="PROSITE" id="PS50053">
    <property type="entry name" value="UBIQUITIN_2"/>
    <property type="match status" value="1"/>
</dbReference>
<dbReference type="PRINTS" id="PR00348">
    <property type="entry name" value="UBIQUITIN"/>
</dbReference>
<feature type="compositionally biased region" description="Low complexity" evidence="1">
    <location>
        <begin position="217"/>
        <end position="234"/>
    </location>
</feature>
<dbReference type="SUPFAM" id="SSF54236">
    <property type="entry name" value="Ubiquitin-like"/>
    <property type="match status" value="1"/>
</dbReference>
<sequence>MQIFVRTLTGNTIIIKIAESDTVENLKTKIQKKERLPPDQQRLIFEGKPLNVGCQTLMDCKIANGSTVHLTIPLRGGVRTRKTVVNFANTCSHEHEDQTPDDHAGNSEKNYEISWASLYDIKECHKCRTERKWYIIKFKQTGKVLTTSRGADCFLLDEDVWQHSGFTLGHLLSVVYTRAFKDGHLDINRARKIKIYMDNSRKGYYIDDEGASAFQPFSGSSSNSQPLNPNPTSSFQQLSSLPPNASSPISNLSNPIRASSLVPQLSSLPPNSSSIPLHSNVISASPLLPQLASFPTTTSCPIPINSNSIPASALLSQLTFLPANSSTQAALPLPSVFHQPSTENPIFSNISDVSGPLQIDERNETNEQSTSAQVLHSILDINPTSSRASSQSSSSSRNFRDHLRKLYAELGDTKPEERERAKKALEFKNKQIETTSSEDGKRRRSKGSTSEEEKKKKRILQYLKFRHDYQCEFCDKLHQNYQV</sequence>
<dbReference type="Pfam" id="PF00240">
    <property type="entry name" value="ubiquitin"/>
    <property type="match status" value="1"/>
</dbReference>
<dbReference type="AlphaFoldDB" id="A0ABD2LAY7"/>
<evidence type="ECO:0000259" key="2">
    <source>
        <dbReference type="PROSITE" id="PS50053"/>
    </source>
</evidence>
<evidence type="ECO:0000313" key="4">
    <source>
        <dbReference type="Proteomes" id="UP001620626"/>
    </source>
</evidence>
<dbReference type="InterPro" id="IPR000626">
    <property type="entry name" value="Ubiquitin-like_dom"/>
</dbReference>
<reference evidence="3 4" key="1">
    <citation type="submission" date="2024-10" db="EMBL/GenBank/DDBJ databases">
        <authorList>
            <person name="Kim D."/>
        </authorList>
    </citation>
    <scope>NUCLEOTIDE SEQUENCE [LARGE SCALE GENOMIC DNA]</scope>
    <source>
        <strain evidence="3">BH-2024</strain>
    </source>
</reference>
<dbReference type="Gene3D" id="3.10.20.90">
    <property type="entry name" value="Phosphatidylinositol 3-kinase Catalytic Subunit, Chain A, domain 1"/>
    <property type="match status" value="1"/>
</dbReference>
<comment type="caution">
    <text evidence="3">The sequence shown here is derived from an EMBL/GenBank/DDBJ whole genome shotgun (WGS) entry which is preliminary data.</text>
</comment>
<evidence type="ECO:0000313" key="3">
    <source>
        <dbReference type="EMBL" id="KAL3111609.1"/>
    </source>
</evidence>
<dbReference type="InterPro" id="IPR050158">
    <property type="entry name" value="Ubiquitin_ubiquitin-like"/>
</dbReference>
<organism evidence="3 4">
    <name type="scientific">Heterodera trifolii</name>
    <dbReference type="NCBI Taxonomy" id="157864"/>
    <lineage>
        <taxon>Eukaryota</taxon>
        <taxon>Metazoa</taxon>
        <taxon>Ecdysozoa</taxon>
        <taxon>Nematoda</taxon>
        <taxon>Chromadorea</taxon>
        <taxon>Rhabditida</taxon>
        <taxon>Tylenchina</taxon>
        <taxon>Tylenchomorpha</taxon>
        <taxon>Tylenchoidea</taxon>
        <taxon>Heteroderidae</taxon>
        <taxon>Heteroderinae</taxon>
        <taxon>Heterodera</taxon>
    </lineage>
</organism>
<dbReference type="Proteomes" id="UP001620626">
    <property type="component" value="Unassembled WGS sequence"/>
</dbReference>
<keyword evidence="4" id="KW-1185">Reference proteome</keyword>
<name>A0ABD2LAY7_9BILA</name>
<dbReference type="EMBL" id="JBICBT010000500">
    <property type="protein sequence ID" value="KAL3111609.1"/>
    <property type="molecule type" value="Genomic_DNA"/>
</dbReference>
<accession>A0ABD2LAY7</accession>
<feature type="region of interest" description="Disordered" evidence="1">
    <location>
        <begin position="217"/>
        <end position="249"/>
    </location>
</feature>
<proteinExistence type="predicted"/>
<evidence type="ECO:0000256" key="1">
    <source>
        <dbReference type="SAM" id="MobiDB-lite"/>
    </source>
</evidence>
<gene>
    <name evidence="3" type="ORF">niasHT_013147</name>
</gene>
<feature type="compositionally biased region" description="Polar residues" evidence="1">
    <location>
        <begin position="235"/>
        <end position="249"/>
    </location>
</feature>